<dbReference type="Gene3D" id="2.170.120.20">
    <property type="entry name" value="Ribosomal protein L25, beta domain"/>
    <property type="match status" value="1"/>
</dbReference>
<evidence type="ECO:0000313" key="10">
    <source>
        <dbReference type="Proteomes" id="UP000309673"/>
    </source>
</evidence>
<gene>
    <name evidence="5" type="primary">rplY</name>
    <name evidence="5" type="synonym">ctc</name>
    <name evidence="9" type="ORF">E5161_19990</name>
</gene>
<keyword evidence="3 5" id="KW-0689">Ribosomal protein</keyword>
<evidence type="ECO:0000256" key="5">
    <source>
        <dbReference type="HAMAP-Rule" id="MF_01334"/>
    </source>
</evidence>
<dbReference type="Proteomes" id="UP000309673">
    <property type="component" value="Unassembled WGS sequence"/>
</dbReference>
<dbReference type="PANTHER" id="PTHR33284:SF1">
    <property type="entry name" value="RIBOSOMAL PROTEIN L25_GLN-TRNA SYNTHETASE, ANTI-CODON-BINDING DOMAIN-CONTAINING PROTEIN"/>
    <property type="match status" value="1"/>
</dbReference>
<dbReference type="InterPro" id="IPR020057">
    <property type="entry name" value="Ribosomal_bL25_b-dom"/>
</dbReference>
<organism evidence="9 10">
    <name type="scientific">Cohnella pontilimi</name>
    <dbReference type="NCBI Taxonomy" id="2564100"/>
    <lineage>
        <taxon>Bacteria</taxon>
        <taxon>Bacillati</taxon>
        <taxon>Bacillota</taxon>
        <taxon>Bacilli</taxon>
        <taxon>Bacillales</taxon>
        <taxon>Paenibacillaceae</taxon>
        <taxon>Cohnella</taxon>
    </lineage>
</organism>
<dbReference type="Pfam" id="PF01386">
    <property type="entry name" value="Ribosomal_L25p"/>
    <property type="match status" value="1"/>
</dbReference>
<sequence>MCRPAKEVFPMSQKLQAEKRETTSRGQLQSIRRQGKVPGIVYGQGVKESTPITVDAKDVQALLRNNPRAVLELEVPGIGKKNVMLTDVQRDALSREVLHIDFHKINMNQSVTVPVRIEVSGKSAGEKEGGLLQLVLHEVEIECLPKNLPEAITIDVTALQIGDNLTVGDIRLPDGVRAALDADTVVIAVLAPQKERTEDEVEAMDDASEEAASQANTGAKVEE</sequence>
<accession>A0A4U0F428</accession>
<dbReference type="SUPFAM" id="SSF50715">
    <property type="entry name" value="Ribosomal protein L25-like"/>
    <property type="match status" value="1"/>
</dbReference>
<name>A0A4U0F428_9BACL</name>
<dbReference type="InterPro" id="IPR001021">
    <property type="entry name" value="Ribosomal_bL25_long"/>
</dbReference>
<dbReference type="HAMAP" id="MF_01334">
    <property type="entry name" value="Ribosomal_bL25_CTC"/>
    <property type="match status" value="1"/>
</dbReference>
<evidence type="ECO:0000256" key="6">
    <source>
        <dbReference type="SAM" id="MobiDB-lite"/>
    </source>
</evidence>
<dbReference type="Pfam" id="PF14693">
    <property type="entry name" value="Ribosomal_TL5_C"/>
    <property type="match status" value="1"/>
</dbReference>
<evidence type="ECO:0000313" key="9">
    <source>
        <dbReference type="EMBL" id="TJY38574.1"/>
    </source>
</evidence>
<evidence type="ECO:0000256" key="4">
    <source>
        <dbReference type="ARBA" id="ARBA00023274"/>
    </source>
</evidence>
<reference evidence="9 10" key="1">
    <citation type="submission" date="2019-04" db="EMBL/GenBank/DDBJ databases">
        <title>Cohnella sp. nov., isolated from soil.</title>
        <authorList>
            <person name="Kim W."/>
        </authorList>
    </citation>
    <scope>NUCLEOTIDE SEQUENCE [LARGE SCALE GENOMIC DNA]</scope>
    <source>
        <strain evidence="9 10">CAU 1483</strain>
    </source>
</reference>
<dbReference type="InterPro" id="IPR011035">
    <property type="entry name" value="Ribosomal_bL25/Gln-tRNA_synth"/>
</dbReference>
<keyword evidence="4 5" id="KW-0687">Ribonucleoprotein</keyword>
<dbReference type="GO" id="GO:0003735">
    <property type="term" value="F:structural constituent of ribosome"/>
    <property type="evidence" value="ECO:0007669"/>
    <property type="project" value="InterPro"/>
</dbReference>
<feature type="compositionally biased region" description="Acidic residues" evidence="6">
    <location>
        <begin position="198"/>
        <end position="209"/>
    </location>
</feature>
<dbReference type="EMBL" id="SUPK01000013">
    <property type="protein sequence ID" value="TJY38574.1"/>
    <property type="molecule type" value="Genomic_DNA"/>
</dbReference>
<keyword evidence="1 5" id="KW-0699">rRNA-binding</keyword>
<dbReference type="InterPro" id="IPR020056">
    <property type="entry name" value="Rbsml_bL25/Gln-tRNA_synth_N"/>
</dbReference>
<dbReference type="GO" id="GO:0022625">
    <property type="term" value="C:cytosolic large ribosomal subunit"/>
    <property type="evidence" value="ECO:0007669"/>
    <property type="project" value="TreeGrafter"/>
</dbReference>
<keyword evidence="10" id="KW-1185">Reference proteome</keyword>
<feature type="region of interest" description="Disordered" evidence="6">
    <location>
        <begin position="195"/>
        <end position="223"/>
    </location>
</feature>
<evidence type="ECO:0000256" key="3">
    <source>
        <dbReference type="ARBA" id="ARBA00022980"/>
    </source>
</evidence>
<dbReference type="OrthoDB" id="9790002at2"/>
<dbReference type="InterPro" id="IPR037121">
    <property type="entry name" value="Ribosomal_bL25_C"/>
</dbReference>
<comment type="function">
    <text evidence="5">This is one of the proteins that binds to the 5S RNA in the ribosome where it forms part of the central protuberance.</text>
</comment>
<dbReference type="InterPro" id="IPR020930">
    <property type="entry name" value="Ribosomal_uL5_bac-type"/>
</dbReference>
<dbReference type="CDD" id="cd00495">
    <property type="entry name" value="Ribosomal_L25_TL5_CTC"/>
    <property type="match status" value="1"/>
</dbReference>
<dbReference type="GO" id="GO:0008097">
    <property type="term" value="F:5S rRNA binding"/>
    <property type="evidence" value="ECO:0007669"/>
    <property type="project" value="InterPro"/>
</dbReference>
<proteinExistence type="inferred from homology"/>
<dbReference type="InterPro" id="IPR029751">
    <property type="entry name" value="Ribosomal_L25_dom"/>
</dbReference>
<feature type="domain" description="Large ribosomal subunit protein bL25 beta" evidence="8">
    <location>
        <begin position="111"/>
        <end position="193"/>
    </location>
</feature>
<comment type="similarity">
    <text evidence="5">Belongs to the bacterial ribosomal protein bL25 family. CTC subfamily.</text>
</comment>
<dbReference type="GO" id="GO:0006412">
    <property type="term" value="P:translation"/>
    <property type="evidence" value="ECO:0007669"/>
    <property type="project" value="UniProtKB-UniRule"/>
</dbReference>
<dbReference type="Gene3D" id="2.40.240.10">
    <property type="entry name" value="Ribosomal Protein L25, Chain P"/>
    <property type="match status" value="1"/>
</dbReference>
<comment type="subunit">
    <text evidence="5">Part of the 50S ribosomal subunit; part of the 5S rRNA/L5/L18/L25 subcomplex. Contacts the 5S rRNA. Binds to the 5S rRNA independently of L5 and L18.</text>
</comment>
<feature type="region of interest" description="Disordered" evidence="6">
    <location>
        <begin position="1"/>
        <end position="29"/>
    </location>
</feature>
<evidence type="ECO:0000259" key="7">
    <source>
        <dbReference type="Pfam" id="PF01386"/>
    </source>
</evidence>
<evidence type="ECO:0000256" key="2">
    <source>
        <dbReference type="ARBA" id="ARBA00022884"/>
    </source>
</evidence>
<feature type="domain" description="Large ribosomal subunit protein bL25 L25" evidence="7">
    <location>
        <begin position="15"/>
        <end position="102"/>
    </location>
</feature>
<protein>
    <recommendedName>
        <fullName evidence="5">Large ribosomal subunit protein bL25</fullName>
    </recommendedName>
    <alternativeName>
        <fullName evidence="5">General stress protein CTC</fullName>
    </alternativeName>
</protein>
<dbReference type="AlphaFoldDB" id="A0A4U0F428"/>
<dbReference type="PANTHER" id="PTHR33284">
    <property type="entry name" value="RIBOSOMAL PROTEIN L25/GLN-TRNA SYNTHETASE, ANTI-CODON-BINDING DOMAIN-CONTAINING PROTEIN"/>
    <property type="match status" value="1"/>
</dbReference>
<keyword evidence="2 5" id="KW-0694">RNA-binding</keyword>
<evidence type="ECO:0000259" key="8">
    <source>
        <dbReference type="Pfam" id="PF14693"/>
    </source>
</evidence>
<evidence type="ECO:0000256" key="1">
    <source>
        <dbReference type="ARBA" id="ARBA00022730"/>
    </source>
</evidence>
<dbReference type="NCBIfam" id="TIGR00731">
    <property type="entry name" value="bL25_bact_ctc"/>
    <property type="match status" value="1"/>
</dbReference>
<comment type="caution">
    <text evidence="9">The sequence shown here is derived from an EMBL/GenBank/DDBJ whole genome shotgun (WGS) entry which is preliminary data.</text>
</comment>